<feature type="compositionally biased region" description="Polar residues" evidence="1">
    <location>
        <begin position="285"/>
        <end position="294"/>
    </location>
</feature>
<evidence type="ECO:0000256" key="3">
    <source>
        <dbReference type="SAM" id="SignalP"/>
    </source>
</evidence>
<keyword evidence="2" id="KW-1133">Transmembrane helix</keyword>
<accession>A0ABD4TU47</accession>
<dbReference type="InterPro" id="IPR044055">
    <property type="entry name" value="RibLong"/>
</dbReference>
<dbReference type="NCBIfam" id="NF038186">
    <property type="entry name" value="YPDG_rpt"/>
    <property type="match status" value="1"/>
</dbReference>
<keyword evidence="2" id="KW-0472">Membrane</keyword>
<dbReference type="RefSeq" id="WP_256001366.1">
    <property type="nucleotide sequence ID" value="NZ_JAGPYW010000016.1"/>
</dbReference>
<name>A0ABD4TU47_9CORY</name>
<proteinExistence type="predicted"/>
<feature type="compositionally biased region" description="Low complexity" evidence="1">
    <location>
        <begin position="346"/>
        <end position="375"/>
    </location>
</feature>
<evidence type="ECO:0000313" key="5">
    <source>
        <dbReference type="EMBL" id="MCQ4615059.1"/>
    </source>
</evidence>
<feature type="compositionally biased region" description="Low complexity" evidence="1">
    <location>
        <begin position="275"/>
        <end position="284"/>
    </location>
</feature>
<feature type="compositionally biased region" description="Polar residues" evidence="1">
    <location>
        <begin position="326"/>
        <end position="340"/>
    </location>
</feature>
<sequence length="420" mass="44486">MKKFSRCLAIVPLVVAAIGFQSVSATAAETMADQYQPRIDGDGVVRAAQPDIIDFDVLDYPGGTHFTIQASDGHSDSVKEEGCYAHVYDDSNGPSVLTETVDGRDKNYSGWTFPGNRYIYPSVLVDYPDGSFEYVNFKMLCSVLDTYTFQPKYEDITLEPGQSATLNAGSGLPGYDFPEGTTRRLLLTSDMKTALEAKGWKVSFDENTGGISVTAPTKEADSIELPVRYTYPDKTGDDVKVKVSSSLQPIQPNPEVPTSTVTSTLATVTVTTTPTVTKTAEPSTITEEPSTVTKQPAPITKTAEPSTITEEPSTVTKHPAPITKTAEPSTITEEPSTVTEQPAPITVTASPETTTVTAGPVTVTTQPTVTKSQTPNNNGSDDASSTGSIIGIVMGVIGTILGILGLGSFAASNMGIKLPF</sequence>
<dbReference type="AlphaFoldDB" id="A0ABD4TU47"/>
<evidence type="ECO:0000256" key="2">
    <source>
        <dbReference type="SAM" id="Phobius"/>
    </source>
</evidence>
<feature type="domain" description="Long Rib" evidence="4">
    <location>
        <begin position="149"/>
        <end position="243"/>
    </location>
</feature>
<evidence type="ECO:0000259" key="4">
    <source>
        <dbReference type="Pfam" id="PF18957"/>
    </source>
</evidence>
<feature type="transmembrane region" description="Helical" evidence="2">
    <location>
        <begin position="389"/>
        <end position="411"/>
    </location>
</feature>
<gene>
    <name evidence="5" type="ORF">KBX22_10015</name>
</gene>
<protein>
    <submittedName>
        <fullName evidence="5">YPDG domain-containing protein</fullName>
    </submittedName>
</protein>
<dbReference type="Proteomes" id="UP001205080">
    <property type="component" value="Unassembled WGS sequence"/>
</dbReference>
<reference evidence="5 6" key="1">
    <citation type="submission" date="2021-04" db="EMBL/GenBank/DDBJ databases">
        <title>Corynebacterium genitalium sp. nov. and Corynebacterium genitalium sp. nov., two new species of the genus Corynebacterium.</title>
        <authorList>
            <person name="Jaen-Luchoro D."/>
            <person name="Pinyeiro-Iglesias B."/>
            <person name="Al-Shaer S."/>
            <person name="Karlsson R."/>
            <person name="Gonzales-Siles L."/>
            <person name="Cardew S."/>
            <person name="Jensie-Markopolous S."/>
            <person name="Ohlen M."/>
            <person name="Inganas E."/>
            <person name="Moore E.R.B."/>
        </authorList>
    </citation>
    <scope>NUCLEOTIDE SEQUENCE [LARGE SCALE GENOMIC DNA]</scope>
    <source>
        <strain evidence="5 6">CCUG 55013</strain>
    </source>
</reference>
<dbReference type="EMBL" id="JAGPYW010000016">
    <property type="protein sequence ID" value="MCQ4615059.1"/>
    <property type="molecule type" value="Genomic_DNA"/>
</dbReference>
<feature type="compositionally biased region" description="Polar residues" evidence="1">
    <location>
        <begin position="303"/>
        <end position="316"/>
    </location>
</feature>
<dbReference type="Pfam" id="PF18957">
    <property type="entry name" value="RibLong"/>
    <property type="match status" value="1"/>
</dbReference>
<comment type="caution">
    <text evidence="5">The sequence shown here is derived from an EMBL/GenBank/DDBJ whole genome shotgun (WGS) entry which is preliminary data.</text>
</comment>
<organism evidence="5 6">
    <name type="scientific">Corynebacterium pseudogenitalium</name>
    <dbReference type="NCBI Taxonomy" id="38303"/>
    <lineage>
        <taxon>Bacteria</taxon>
        <taxon>Bacillati</taxon>
        <taxon>Actinomycetota</taxon>
        <taxon>Actinomycetes</taxon>
        <taxon>Mycobacteriales</taxon>
        <taxon>Corynebacteriaceae</taxon>
        <taxon>Corynebacterium</taxon>
    </lineage>
</organism>
<feature type="chain" id="PRO_5044790047" evidence="3">
    <location>
        <begin position="28"/>
        <end position="420"/>
    </location>
</feature>
<feature type="signal peptide" evidence="3">
    <location>
        <begin position="1"/>
        <end position="27"/>
    </location>
</feature>
<evidence type="ECO:0000313" key="6">
    <source>
        <dbReference type="Proteomes" id="UP001205080"/>
    </source>
</evidence>
<evidence type="ECO:0000256" key="1">
    <source>
        <dbReference type="SAM" id="MobiDB-lite"/>
    </source>
</evidence>
<keyword evidence="3" id="KW-0732">Signal</keyword>
<feature type="region of interest" description="Disordered" evidence="1">
    <location>
        <begin position="275"/>
        <end position="383"/>
    </location>
</feature>
<keyword evidence="2" id="KW-0812">Transmembrane</keyword>